<dbReference type="Proteomes" id="UP000826195">
    <property type="component" value="Unassembled WGS sequence"/>
</dbReference>
<organism evidence="2 3">
    <name type="scientific">Cotesia glomerata</name>
    <name type="common">Lepidopteran parasitic wasp</name>
    <name type="synonym">Apanteles glomeratus</name>
    <dbReference type="NCBI Taxonomy" id="32391"/>
    <lineage>
        <taxon>Eukaryota</taxon>
        <taxon>Metazoa</taxon>
        <taxon>Ecdysozoa</taxon>
        <taxon>Arthropoda</taxon>
        <taxon>Hexapoda</taxon>
        <taxon>Insecta</taxon>
        <taxon>Pterygota</taxon>
        <taxon>Neoptera</taxon>
        <taxon>Endopterygota</taxon>
        <taxon>Hymenoptera</taxon>
        <taxon>Apocrita</taxon>
        <taxon>Ichneumonoidea</taxon>
        <taxon>Braconidae</taxon>
        <taxon>Microgastrinae</taxon>
        <taxon>Cotesia</taxon>
    </lineage>
</organism>
<dbReference type="AlphaFoldDB" id="A0AAV7IU14"/>
<proteinExistence type="predicted"/>
<keyword evidence="1" id="KW-0472">Membrane</keyword>
<sequence>MPTHDDHPTSKLALLSSSSSQDSVFIKEVILPIFYFDHIKYHKRAKSQSKPTFILFLCVRNPEHVSLNYKAIKHKLLYGLLDAFEGNPLRSMGIIKIAYTKRLIVSKNHQIVFFMTVTMTFFCSFAALAPATFYPLWILWEAKSYLPDKKEGRMRRSYAAETTLMPRRTRATSNFKKRGRRYLSD</sequence>
<keyword evidence="1" id="KW-0812">Transmembrane</keyword>
<dbReference type="EMBL" id="JAHXZJ010000747">
    <property type="protein sequence ID" value="KAH0557796.1"/>
    <property type="molecule type" value="Genomic_DNA"/>
</dbReference>
<keyword evidence="3" id="KW-1185">Reference proteome</keyword>
<reference evidence="2 3" key="1">
    <citation type="journal article" date="2021" name="J. Hered.">
        <title>A chromosome-level genome assembly of the parasitoid wasp, Cotesia glomerata (Hymenoptera: Braconidae).</title>
        <authorList>
            <person name="Pinto B.J."/>
            <person name="Weis J.J."/>
            <person name="Gamble T."/>
            <person name="Ode P.J."/>
            <person name="Paul R."/>
            <person name="Zaspel J.M."/>
        </authorList>
    </citation>
    <scope>NUCLEOTIDE SEQUENCE [LARGE SCALE GENOMIC DNA]</scope>
    <source>
        <strain evidence="2">CgM1</strain>
    </source>
</reference>
<comment type="caution">
    <text evidence="2">The sequence shown here is derived from an EMBL/GenBank/DDBJ whole genome shotgun (WGS) entry which is preliminary data.</text>
</comment>
<name>A0AAV7IU14_COTGL</name>
<evidence type="ECO:0000313" key="3">
    <source>
        <dbReference type="Proteomes" id="UP000826195"/>
    </source>
</evidence>
<gene>
    <name evidence="2" type="ORF">KQX54_011794</name>
</gene>
<accession>A0AAV7IU14</accession>
<evidence type="ECO:0000313" key="2">
    <source>
        <dbReference type="EMBL" id="KAH0557796.1"/>
    </source>
</evidence>
<feature type="transmembrane region" description="Helical" evidence="1">
    <location>
        <begin position="111"/>
        <end position="140"/>
    </location>
</feature>
<keyword evidence="1" id="KW-1133">Transmembrane helix</keyword>
<evidence type="ECO:0000256" key="1">
    <source>
        <dbReference type="SAM" id="Phobius"/>
    </source>
</evidence>
<protein>
    <submittedName>
        <fullName evidence="2">Uncharacterized protein</fullName>
    </submittedName>
</protein>